<organism evidence="1 2">
    <name type="scientific">Manihot esculenta</name>
    <name type="common">Cassava</name>
    <name type="synonym">Jatropha manihot</name>
    <dbReference type="NCBI Taxonomy" id="3983"/>
    <lineage>
        <taxon>Eukaryota</taxon>
        <taxon>Viridiplantae</taxon>
        <taxon>Streptophyta</taxon>
        <taxon>Embryophyta</taxon>
        <taxon>Tracheophyta</taxon>
        <taxon>Spermatophyta</taxon>
        <taxon>Magnoliopsida</taxon>
        <taxon>eudicotyledons</taxon>
        <taxon>Gunneridae</taxon>
        <taxon>Pentapetalae</taxon>
        <taxon>rosids</taxon>
        <taxon>fabids</taxon>
        <taxon>Malpighiales</taxon>
        <taxon>Euphorbiaceae</taxon>
        <taxon>Crotonoideae</taxon>
        <taxon>Manihoteae</taxon>
        <taxon>Manihot</taxon>
    </lineage>
</organism>
<dbReference type="EMBL" id="CM004394">
    <property type="protein sequence ID" value="KAG8649148.1"/>
    <property type="molecule type" value="Genomic_DNA"/>
</dbReference>
<evidence type="ECO:0000313" key="1">
    <source>
        <dbReference type="EMBL" id="KAG8649148.1"/>
    </source>
</evidence>
<evidence type="ECO:0000313" key="2">
    <source>
        <dbReference type="Proteomes" id="UP000091857"/>
    </source>
</evidence>
<reference evidence="2" key="1">
    <citation type="journal article" date="2016" name="Nat. Biotechnol.">
        <title>Sequencing wild and cultivated cassava and related species reveals extensive interspecific hybridization and genetic diversity.</title>
        <authorList>
            <person name="Bredeson J.V."/>
            <person name="Lyons J.B."/>
            <person name="Prochnik S.E."/>
            <person name="Wu G.A."/>
            <person name="Ha C.M."/>
            <person name="Edsinger-Gonzales E."/>
            <person name="Grimwood J."/>
            <person name="Schmutz J."/>
            <person name="Rabbi I.Y."/>
            <person name="Egesi C."/>
            <person name="Nauluvula P."/>
            <person name="Lebot V."/>
            <person name="Ndunguru J."/>
            <person name="Mkamilo G."/>
            <person name="Bart R.S."/>
            <person name="Setter T.L."/>
            <person name="Gleadow R.M."/>
            <person name="Kulakow P."/>
            <person name="Ferguson M.E."/>
            <person name="Rounsley S."/>
            <person name="Rokhsar D.S."/>
        </authorList>
    </citation>
    <scope>NUCLEOTIDE SEQUENCE [LARGE SCALE GENOMIC DNA]</scope>
    <source>
        <strain evidence="2">cv. AM560-2</strain>
    </source>
</reference>
<gene>
    <name evidence="1" type="ORF">MANES_08G070840v8</name>
</gene>
<dbReference type="Proteomes" id="UP000091857">
    <property type="component" value="Chromosome 8"/>
</dbReference>
<proteinExistence type="predicted"/>
<protein>
    <submittedName>
        <fullName evidence="1">Uncharacterized protein</fullName>
    </submittedName>
</protein>
<accession>A0ACB7HBE0</accession>
<sequence>MQFTSSPVHRPHLSLKSKSLIFLLCPLLLRSLLLRMLSIHFSSLLSPHHFTLASRSAALASTCVSTSPSRLFSRLRFFISPLLATTVTQLRLAFIFLSRSVFLPLDPPCCPHYASSTTDSSMKILNWALEAFISCNKKRHVFTWLAGITEAEGGVVEVSILFFCPKP</sequence>
<keyword evidence="2" id="KW-1185">Reference proteome</keyword>
<comment type="caution">
    <text evidence="1">The sequence shown here is derived from an EMBL/GenBank/DDBJ whole genome shotgun (WGS) entry which is preliminary data.</text>
</comment>
<name>A0ACB7HBE0_MANES</name>